<dbReference type="SMART" id="SM00248">
    <property type="entry name" value="ANK"/>
    <property type="match status" value="2"/>
</dbReference>
<feature type="repeat" description="ANK" evidence="3">
    <location>
        <begin position="17"/>
        <end position="49"/>
    </location>
</feature>
<evidence type="ECO:0000313" key="6">
    <source>
        <dbReference type="Proteomes" id="UP001190700"/>
    </source>
</evidence>
<protein>
    <submittedName>
        <fullName evidence="5">Uncharacterized protein</fullName>
    </submittedName>
</protein>
<comment type="caution">
    <text evidence="5">The sequence shown here is derived from an EMBL/GenBank/DDBJ whole genome shotgun (WGS) entry which is preliminary data.</text>
</comment>
<feature type="repeat" description="ANK" evidence="3">
    <location>
        <begin position="60"/>
        <end position="92"/>
    </location>
</feature>
<keyword evidence="6" id="KW-1185">Reference proteome</keyword>
<feature type="non-terminal residue" evidence="5">
    <location>
        <position position="1"/>
    </location>
</feature>
<dbReference type="PROSITE" id="PS50297">
    <property type="entry name" value="ANK_REP_REGION"/>
    <property type="match status" value="2"/>
</dbReference>
<proteinExistence type="predicted"/>
<keyword evidence="1" id="KW-0677">Repeat</keyword>
<evidence type="ECO:0000256" key="3">
    <source>
        <dbReference type="PROSITE-ProRule" id="PRU00023"/>
    </source>
</evidence>
<evidence type="ECO:0000256" key="2">
    <source>
        <dbReference type="ARBA" id="ARBA00023043"/>
    </source>
</evidence>
<evidence type="ECO:0000256" key="4">
    <source>
        <dbReference type="SAM" id="MobiDB-lite"/>
    </source>
</evidence>
<dbReference type="AlphaFoldDB" id="A0AAE0CFB0"/>
<evidence type="ECO:0000256" key="1">
    <source>
        <dbReference type="ARBA" id="ARBA00022737"/>
    </source>
</evidence>
<evidence type="ECO:0000313" key="5">
    <source>
        <dbReference type="EMBL" id="KAK3254026.1"/>
    </source>
</evidence>
<gene>
    <name evidence="5" type="ORF">CYMTET_36747</name>
</gene>
<reference evidence="5 6" key="1">
    <citation type="journal article" date="2015" name="Genome Biol. Evol.">
        <title>Comparative Genomics of a Bacterivorous Green Alga Reveals Evolutionary Causalities and Consequences of Phago-Mixotrophic Mode of Nutrition.</title>
        <authorList>
            <person name="Burns J.A."/>
            <person name="Paasch A."/>
            <person name="Narechania A."/>
            <person name="Kim E."/>
        </authorList>
    </citation>
    <scope>NUCLEOTIDE SEQUENCE [LARGE SCALE GENOMIC DNA]</scope>
    <source>
        <strain evidence="5 6">PLY_AMNH</strain>
    </source>
</reference>
<keyword evidence="2 3" id="KW-0040">ANK repeat</keyword>
<dbReference type="PROSITE" id="PS50088">
    <property type="entry name" value="ANK_REPEAT"/>
    <property type="match status" value="2"/>
</dbReference>
<feature type="region of interest" description="Disordered" evidence="4">
    <location>
        <begin position="131"/>
        <end position="153"/>
    </location>
</feature>
<dbReference type="EMBL" id="LGRX02024306">
    <property type="protein sequence ID" value="KAK3254026.1"/>
    <property type="molecule type" value="Genomic_DNA"/>
</dbReference>
<dbReference type="SUPFAM" id="SSF48403">
    <property type="entry name" value="Ankyrin repeat"/>
    <property type="match status" value="1"/>
</dbReference>
<dbReference type="Gene3D" id="1.25.40.20">
    <property type="entry name" value="Ankyrin repeat-containing domain"/>
    <property type="match status" value="1"/>
</dbReference>
<dbReference type="Proteomes" id="UP001190700">
    <property type="component" value="Unassembled WGS sequence"/>
</dbReference>
<accession>A0AAE0CFB0</accession>
<dbReference type="Pfam" id="PF00023">
    <property type="entry name" value="Ank"/>
    <property type="match status" value="1"/>
</dbReference>
<dbReference type="InterPro" id="IPR002110">
    <property type="entry name" value="Ankyrin_rpt"/>
</dbReference>
<dbReference type="InterPro" id="IPR036770">
    <property type="entry name" value="Ankyrin_rpt-contain_sf"/>
</dbReference>
<dbReference type="PANTHER" id="PTHR24198:SF165">
    <property type="entry name" value="ANKYRIN REPEAT-CONTAINING PROTEIN-RELATED"/>
    <property type="match status" value="1"/>
</dbReference>
<dbReference type="PANTHER" id="PTHR24198">
    <property type="entry name" value="ANKYRIN REPEAT AND PROTEIN KINASE DOMAIN-CONTAINING PROTEIN"/>
    <property type="match status" value="1"/>
</dbReference>
<sequence>QSLACLYPPDSGAREQDNWTPLHLAVQHTHEEVTNALLMADADTNIQTKVSPQRAAQGMWGHTPLHWAAMYGIEGLVQLLLDHNASTTTLSKTAKLPRDIAIQNNHDAVLALLDGKVQWWSNEQVQKTVADDKTQCRAPGSAPEAEPAAHPAKQTEDVWAMFDMKQFERLGTFGKLDLGDVFPRDPVNPAPL</sequence>
<name>A0AAE0CFB0_9CHLO</name>
<feature type="compositionally biased region" description="Low complexity" evidence="4">
    <location>
        <begin position="138"/>
        <end position="152"/>
    </location>
</feature>
<dbReference type="Pfam" id="PF12796">
    <property type="entry name" value="Ank_2"/>
    <property type="match status" value="1"/>
</dbReference>
<organism evidence="5 6">
    <name type="scientific">Cymbomonas tetramitiformis</name>
    <dbReference type="NCBI Taxonomy" id="36881"/>
    <lineage>
        <taxon>Eukaryota</taxon>
        <taxon>Viridiplantae</taxon>
        <taxon>Chlorophyta</taxon>
        <taxon>Pyramimonadophyceae</taxon>
        <taxon>Pyramimonadales</taxon>
        <taxon>Pyramimonadaceae</taxon>
        <taxon>Cymbomonas</taxon>
    </lineage>
</organism>